<protein>
    <recommendedName>
        <fullName evidence="4">Ubiquitin 3 binding protein But2 C-terminal domain-containing protein</fullName>
    </recommendedName>
</protein>
<sequence length="194" mass="20192">MQYRNIISLAALASTAFAAPAPTTGNIVFKGAANAQYSLTVTLDNVDRPTYNVLSISSVSSDSIDVKAQCTLTAVDRPPVLVEGPKGTWQVGPPQTIKSIKCSPAGSPPASISIEFQGANPSEGAKYTVTVPLNESKVPTNNVLSISTLVSSFGELATKCTFDYVDGMAALSRLNPTTWAVGPPQTIKAVSCKA</sequence>
<dbReference type="EMBL" id="MU251665">
    <property type="protein sequence ID" value="KAG9230520.1"/>
    <property type="molecule type" value="Genomic_DNA"/>
</dbReference>
<name>A0A9P8C235_9HELO</name>
<keyword evidence="1" id="KW-0732">Signal</keyword>
<evidence type="ECO:0000313" key="2">
    <source>
        <dbReference type="EMBL" id="KAG9230520.1"/>
    </source>
</evidence>
<keyword evidence="3" id="KW-1185">Reference proteome</keyword>
<evidence type="ECO:0008006" key="4">
    <source>
        <dbReference type="Google" id="ProtNLM"/>
    </source>
</evidence>
<accession>A0A9P8C235</accession>
<feature type="signal peptide" evidence="1">
    <location>
        <begin position="1"/>
        <end position="18"/>
    </location>
</feature>
<evidence type="ECO:0000313" key="3">
    <source>
        <dbReference type="Proteomes" id="UP000824998"/>
    </source>
</evidence>
<gene>
    <name evidence="2" type="ORF">BJ875DRAFT_153211</name>
</gene>
<reference evidence="2" key="1">
    <citation type="journal article" date="2021" name="IMA Fungus">
        <title>Genomic characterization of three marine fungi, including Emericellopsis atlantica sp. nov. with signatures of a generalist lifestyle and marine biomass degradation.</title>
        <authorList>
            <person name="Hagestad O.C."/>
            <person name="Hou L."/>
            <person name="Andersen J.H."/>
            <person name="Hansen E.H."/>
            <person name="Altermark B."/>
            <person name="Li C."/>
            <person name="Kuhnert E."/>
            <person name="Cox R.J."/>
            <person name="Crous P.W."/>
            <person name="Spatafora J.W."/>
            <person name="Lail K."/>
            <person name="Amirebrahimi M."/>
            <person name="Lipzen A."/>
            <person name="Pangilinan J."/>
            <person name="Andreopoulos W."/>
            <person name="Hayes R.D."/>
            <person name="Ng V."/>
            <person name="Grigoriev I.V."/>
            <person name="Jackson S.A."/>
            <person name="Sutton T.D.S."/>
            <person name="Dobson A.D.W."/>
            <person name="Rama T."/>
        </authorList>
    </citation>
    <scope>NUCLEOTIDE SEQUENCE</scope>
    <source>
        <strain evidence="2">TRa018bII</strain>
    </source>
</reference>
<comment type="caution">
    <text evidence="2">The sequence shown here is derived from an EMBL/GenBank/DDBJ whole genome shotgun (WGS) entry which is preliminary data.</text>
</comment>
<feature type="chain" id="PRO_5040449303" description="Ubiquitin 3 binding protein But2 C-terminal domain-containing protein" evidence="1">
    <location>
        <begin position="19"/>
        <end position="194"/>
    </location>
</feature>
<evidence type="ECO:0000256" key="1">
    <source>
        <dbReference type="SAM" id="SignalP"/>
    </source>
</evidence>
<dbReference type="Proteomes" id="UP000824998">
    <property type="component" value="Unassembled WGS sequence"/>
</dbReference>
<dbReference type="OrthoDB" id="4509278at2759"/>
<dbReference type="AlphaFoldDB" id="A0A9P8C235"/>
<organism evidence="2 3">
    <name type="scientific">Amylocarpus encephaloides</name>
    <dbReference type="NCBI Taxonomy" id="45428"/>
    <lineage>
        <taxon>Eukaryota</taxon>
        <taxon>Fungi</taxon>
        <taxon>Dikarya</taxon>
        <taxon>Ascomycota</taxon>
        <taxon>Pezizomycotina</taxon>
        <taxon>Leotiomycetes</taxon>
        <taxon>Helotiales</taxon>
        <taxon>Helotiales incertae sedis</taxon>
        <taxon>Amylocarpus</taxon>
    </lineage>
</organism>
<proteinExistence type="predicted"/>